<evidence type="ECO:0000256" key="1">
    <source>
        <dbReference type="SAM" id="Phobius"/>
    </source>
</evidence>
<dbReference type="HOGENOM" id="CLU_132896_0_0_1"/>
<reference evidence="4 5" key="1">
    <citation type="submission" date="2012-08" db="EMBL/GenBank/DDBJ databases">
        <title>Oryza genome evolution.</title>
        <authorList>
            <person name="Wing R.A."/>
        </authorList>
    </citation>
    <scope>NUCLEOTIDE SEQUENCE</scope>
</reference>
<dbReference type="AlphaFoldDB" id="A0A0D9VZF5"/>
<dbReference type="Gene3D" id="1.10.110.10">
    <property type="entry name" value="Plant lipid-transfer and hydrophobic proteins"/>
    <property type="match status" value="1"/>
</dbReference>
<name>A0A0D9VZF5_9ORYZ</name>
<keyword evidence="1" id="KW-0472">Membrane</keyword>
<evidence type="ECO:0000313" key="4">
    <source>
        <dbReference type="EnsemblPlants" id="LPERR03G29720.1"/>
    </source>
</evidence>
<dbReference type="SUPFAM" id="SSF47699">
    <property type="entry name" value="Bifunctional inhibitor/lipid-transfer protein/seed storage 2S albumin"/>
    <property type="match status" value="1"/>
</dbReference>
<dbReference type="InterPro" id="IPR036312">
    <property type="entry name" value="Bifun_inhib/LTP/seed_sf"/>
</dbReference>
<keyword evidence="2" id="KW-0732">Signal</keyword>
<dbReference type="EnsemblPlants" id="LPERR03G29720.1">
    <property type="protein sequence ID" value="LPERR03G29720.1"/>
    <property type="gene ID" value="LPERR03G29720"/>
</dbReference>
<keyword evidence="5" id="KW-1185">Reference proteome</keyword>
<organism evidence="4 5">
    <name type="scientific">Leersia perrieri</name>
    <dbReference type="NCBI Taxonomy" id="77586"/>
    <lineage>
        <taxon>Eukaryota</taxon>
        <taxon>Viridiplantae</taxon>
        <taxon>Streptophyta</taxon>
        <taxon>Embryophyta</taxon>
        <taxon>Tracheophyta</taxon>
        <taxon>Spermatophyta</taxon>
        <taxon>Magnoliopsida</taxon>
        <taxon>Liliopsida</taxon>
        <taxon>Poales</taxon>
        <taxon>Poaceae</taxon>
        <taxon>BOP clade</taxon>
        <taxon>Oryzoideae</taxon>
        <taxon>Oryzeae</taxon>
        <taxon>Oryzinae</taxon>
        <taxon>Leersia</taxon>
    </lineage>
</organism>
<evidence type="ECO:0000313" key="5">
    <source>
        <dbReference type="Proteomes" id="UP000032180"/>
    </source>
</evidence>
<dbReference type="Pfam" id="PF00234">
    <property type="entry name" value="Tryp_alpha_amyl"/>
    <property type="match status" value="1"/>
</dbReference>
<dbReference type="Gramene" id="LPERR03G29720.1">
    <property type="protein sequence ID" value="LPERR03G29720.1"/>
    <property type="gene ID" value="LPERR03G29720"/>
</dbReference>
<keyword evidence="1" id="KW-0812">Transmembrane</keyword>
<sequence>MATYKILALFALLALSASATSAITTMQYFMDPYNQYMIQYLGMGSSAAMFMPLPMVSLQQQCCMQLRGMISQCHCGANCQMMQNIGLGQQQMMMNMATQLSYMCNMAPINFQVSPFGCC</sequence>
<keyword evidence="1" id="KW-1133">Transmembrane helix</keyword>
<evidence type="ECO:0000259" key="3">
    <source>
        <dbReference type="Pfam" id="PF00234"/>
    </source>
</evidence>
<protein>
    <recommendedName>
        <fullName evidence="3">Bifunctional inhibitor/plant lipid transfer protein/seed storage helical domain-containing protein</fullName>
    </recommendedName>
</protein>
<feature type="transmembrane region" description="Helical" evidence="1">
    <location>
        <begin position="37"/>
        <end position="58"/>
    </location>
</feature>
<dbReference type="Proteomes" id="UP000032180">
    <property type="component" value="Chromosome 3"/>
</dbReference>
<accession>A0A0D9VZF5</accession>
<evidence type="ECO:0000256" key="2">
    <source>
        <dbReference type="SAM" id="SignalP"/>
    </source>
</evidence>
<proteinExistence type="predicted"/>
<reference evidence="5" key="2">
    <citation type="submission" date="2013-12" db="EMBL/GenBank/DDBJ databases">
        <authorList>
            <person name="Yu Y."/>
            <person name="Lee S."/>
            <person name="de Baynast K."/>
            <person name="Wissotski M."/>
            <person name="Liu L."/>
            <person name="Talag J."/>
            <person name="Goicoechea J."/>
            <person name="Angelova A."/>
            <person name="Jetty R."/>
            <person name="Kudrna D."/>
            <person name="Golser W."/>
            <person name="Rivera L."/>
            <person name="Zhang J."/>
            <person name="Wing R."/>
        </authorList>
    </citation>
    <scope>NUCLEOTIDE SEQUENCE</scope>
</reference>
<dbReference type="InterPro" id="IPR016140">
    <property type="entry name" value="Bifunc_inhib/LTP/seed_store"/>
</dbReference>
<reference evidence="4" key="3">
    <citation type="submission" date="2015-04" db="UniProtKB">
        <authorList>
            <consortium name="EnsemblPlants"/>
        </authorList>
    </citation>
    <scope>IDENTIFICATION</scope>
</reference>
<feature type="chain" id="PRO_5002348023" description="Bifunctional inhibitor/plant lipid transfer protein/seed storage helical domain-containing protein" evidence="2">
    <location>
        <begin position="23"/>
        <end position="119"/>
    </location>
</feature>
<feature type="signal peptide" evidence="2">
    <location>
        <begin position="1"/>
        <end position="22"/>
    </location>
</feature>
<feature type="domain" description="Bifunctional inhibitor/plant lipid transfer protein/seed storage helical" evidence="3">
    <location>
        <begin position="55"/>
        <end position="110"/>
    </location>
</feature>